<dbReference type="EMBL" id="RIBZ01000032">
    <property type="protein sequence ID" value="RNG37361.1"/>
    <property type="molecule type" value="Genomic_DNA"/>
</dbReference>
<dbReference type="Pfam" id="PF01590">
    <property type="entry name" value="GAF"/>
    <property type="match status" value="1"/>
</dbReference>
<dbReference type="RefSeq" id="WP_123098350.1">
    <property type="nucleotide sequence ID" value="NZ_RIBZ01000032.1"/>
</dbReference>
<dbReference type="SUPFAM" id="SSF55781">
    <property type="entry name" value="GAF domain-like"/>
    <property type="match status" value="1"/>
</dbReference>
<dbReference type="InterPro" id="IPR029016">
    <property type="entry name" value="GAF-like_dom_sf"/>
</dbReference>
<dbReference type="PANTHER" id="PTHR43102:SF2">
    <property type="entry name" value="GAF DOMAIN-CONTAINING PROTEIN"/>
    <property type="match status" value="1"/>
</dbReference>
<sequence length="176" mass="18953">MTFPATPHPSPDAQQANRDDVLRSLGLTGADPDLDAFATQLAQDADAPYAMVNIFGAEQQFFGLHTPGTESDLPTVGRSMPLEHGFCPEVVDRKKALVLPDVFSSPRFAGNAVVDLIGIRTYAGAPLLHRGTVLGTVCFVGPEQRDLSTGRGSLALIKQHRDNVMHFLHQRAGIQP</sequence>
<dbReference type="InterPro" id="IPR003018">
    <property type="entry name" value="GAF"/>
</dbReference>
<dbReference type="Proteomes" id="UP000275401">
    <property type="component" value="Unassembled WGS sequence"/>
</dbReference>
<proteinExistence type="predicted"/>
<dbReference type="AlphaFoldDB" id="A0A3M8X8S9"/>
<evidence type="ECO:0000313" key="2">
    <source>
        <dbReference type="EMBL" id="RNG37361.1"/>
    </source>
</evidence>
<dbReference type="Gene3D" id="3.30.450.40">
    <property type="match status" value="1"/>
</dbReference>
<accession>A0A3M8X8S9</accession>
<gene>
    <name evidence="2" type="ORF">EEJ42_02240</name>
</gene>
<name>A0A3M8X8S9_9ACTN</name>
<evidence type="ECO:0000313" key="3">
    <source>
        <dbReference type="Proteomes" id="UP000275401"/>
    </source>
</evidence>
<protein>
    <submittedName>
        <fullName evidence="2">GAF domain-containing protein</fullName>
    </submittedName>
</protein>
<evidence type="ECO:0000259" key="1">
    <source>
        <dbReference type="Pfam" id="PF01590"/>
    </source>
</evidence>
<keyword evidence="3" id="KW-1185">Reference proteome</keyword>
<organism evidence="2 3">
    <name type="scientific">Streptomyces botrytidirepellens</name>
    <dbReference type="NCBI Taxonomy" id="2486417"/>
    <lineage>
        <taxon>Bacteria</taxon>
        <taxon>Bacillati</taxon>
        <taxon>Actinomycetota</taxon>
        <taxon>Actinomycetes</taxon>
        <taxon>Kitasatosporales</taxon>
        <taxon>Streptomycetaceae</taxon>
        <taxon>Streptomyces</taxon>
    </lineage>
</organism>
<comment type="caution">
    <text evidence="2">The sequence shown here is derived from an EMBL/GenBank/DDBJ whole genome shotgun (WGS) entry which is preliminary data.</text>
</comment>
<feature type="domain" description="GAF" evidence="1">
    <location>
        <begin position="34"/>
        <end position="144"/>
    </location>
</feature>
<reference evidence="2 3" key="1">
    <citation type="submission" date="2018-11" db="EMBL/GenBank/DDBJ databases">
        <title>The Potential of Streptomyces as Biocontrol Agents against the Tomato grey mould, Botrytis cinerea (Gray mold) Frontiers in Microbiology.</title>
        <authorList>
            <person name="Li D."/>
        </authorList>
    </citation>
    <scope>NUCLEOTIDE SEQUENCE [LARGE SCALE GENOMIC DNA]</scope>
    <source>
        <strain evidence="2 3">NEAU-LD23</strain>
    </source>
</reference>
<dbReference type="PANTHER" id="PTHR43102">
    <property type="entry name" value="SLR1143 PROTEIN"/>
    <property type="match status" value="1"/>
</dbReference>